<proteinExistence type="predicted"/>
<dbReference type="Proteomes" id="UP000650424">
    <property type="component" value="Unassembled WGS sequence"/>
</dbReference>
<dbReference type="Pfam" id="PF04392">
    <property type="entry name" value="ABC_sub_bind"/>
    <property type="match status" value="1"/>
</dbReference>
<accession>A0ABR6ZTX6</accession>
<protein>
    <recommendedName>
        <fullName evidence="3">ABC transporter substrate binding protein</fullName>
    </recommendedName>
</protein>
<evidence type="ECO:0000313" key="1">
    <source>
        <dbReference type="EMBL" id="MBC3919346.1"/>
    </source>
</evidence>
<keyword evidence="2" id="KW-1185">Reference proteome</keyword>
<dbReference type="InterPro" id="IPR007487">
    <property type="entry name" value="ABC_transpt-TYRBP-like"/>
</dbReference>
<sequence>MLRQHVQRLLRHLPSCAGMGLPYMLGLLFCLLTPLRCLAIDNVTILLSEDGAAYTEFASSLTSQLAQGSTAKTTVKTLYLPTLKTDELSRNAYNQLLIAVGTPAMTAMAQKPPAMSVLNVLVPRSTFQKVARQYGRHQDPHHFSAVYVDQSWNRQLALIRAALPASSRIGILLGKDSADMMTGMQTATKEADFQLNMETTNDDSDLLPALRRLLANSDALLAVPDPAIYNRNNIPSILLTSYRQKIPLFGFSASYVKAGALAAVFSSPAQISQQVAEIIQGLPAHASLPQPQYPRYFTVSVNTQVSRSLSLEVDDESILMRKLKAIPERAQ</sequence>
<evidence type="ECO:0008006" key="3">
    <source>
        <dbReference type="Google" id="ProtNLM"/>
    </source>
</evidence>
<reference evidence="1 2" key="1">
    <citation type="submission" date="2020-08" db="EMBL/GenBank/DDBJ databases">
        <title>Novel species isolated from subtropical streams in China.</title>
        <authorList>
            <person name="Lu H."/>
        </authorList>
    </citation>
    <scope>NUCLEOTIDE SEQUENCE [LARGE SCALE GENOMIC DNA]</scope>
    <source>
        <strain evidence="1 2">CY18W</strain>
    </source>
</reference>
<gene>
    <name evidence="1" type="ORF">H8L32_17785</name>
</gene>
<dbReference type="Gene3D" id="3.40.50.2300">
    <property type="match status" value="1"/>
</dbReference>
<dbReference type="EMBL" id="JACOGF010000009">
    <property type="protein sequence ID" value="MBC3919346.1"/>
    <property type="molecule type" value="Genomic_DNA"/>
</dbReference>
<comment type="caution">
    <text evidence="1">The sequence shown here is derived from an EMBL/GenBank/DDBJ whole genome shotgun (WGS) entry which is preliminary data.</text>
</comment>
<evidence type="ECO:0000313" key="2">
    <source>
        <dbReference type="Proteomes" id="UP000650424"/>
    </source>
</evidence>
<dbReference type="PANTHER" id="PTHR35271:SF1">
    <property type="entry name" value="ABC TRANSPORTER, SUBSTRATE-BINDING LIPOPROTEIN"/>
    <property type="match status" value="1"/>
</dbReference>
<organism evidence="1 2">
    <name type="scientific">Undibacterium hunanense</name>
    <dbReference type="NCBI Taxonomy" id="2762292"/>
    <lineage>
        <taxon>Bacteria</taxon>
        <taxon>Pseudomonadati</taxon>
        <taxon>Pseudomonadota</taxon>
        <taxon>Betaproteobacteria</taxon>
        <taxon>Burkholderiales</taxon>
        <taxon>Oxalobacteraceae</taxon>
        <taxon>Undibacterium</taxon>
    </lineage>
</organism>
<dbReference type="PANTHER" id="PTHR35271">
    <property type="entry name" value="ABC TRANSPORTER, SUBSTRATE-BINDING LIPOPROTEIN-RELATED"/>
    <property type="match status" value="1"/>
</dbReference>
<name>A0ABR6ZTX6_9BURK</name>
<dbReference type="RefSeq" id="WP_186948606.1">
    <property type="nucleotide sequence ID" value="NZ_JACOGF010000009.1"/>
</dbReference>